<dbReference type="EMBL" id="MU004456">
    <property type="protein sequence ID" value="KAF2650390.1"/>
    <property type="molecule type" value="Genomic_DNA"/>
</dbReference>
<dbReference type="AlphaFoldDB" id="A0A6A6SRW2"/>
<evidence type="ECO:0000256" key="4">
    <source>
        <dbReference type="PIRSR" id="PIRSR617939-2"/>
    </source>
</evidence>
<dbReference type="GO" id="GO:0003839">
    <property type="term" value="F:gamma-glutamylcyclotransferase activity"/>
    <property type="evidence" value="ECO:0007669"/>
    <property type="project" value="UniProtKB-EC"/>
</dbReference>
<feature type="active site" description="Proton acceptor" evidence="3">
    <location>
        <position position="102"/>
    </location>
</feature>
<dbReference type="InterPro" id="IPR017939">
    <property type="entry name" value="G-Glutamylcylcotransferase"/>
</dbReference>
<dbReference type="InterPro" id="IPR036568">
    <property type="entry name" value="GGCT-like_sf"/>
</dbReference>
<organism evidence="5 6">
    <name type="scientific">Lophiostoma macrostomum CBS 122681</name>
    <dbReference type="NCBI Taxonomy" id="1314788"/>
    <lineage>
        <taxon>Eukaryota</taxon>
        <taxon>Fungi</taxon>
        <taxon>Dikarya</taxon>
        <taxon>Ascomycota</taxon>
        <taxon>Pezizomycotina</taxon>
        <taxon>Dothideomycetes</taxon>
        <taxon>Pleosporomycetidae</taxon>
        <taxon>Pleosporales</taxon>
        <taxon>Lophiostomataceae</taxon>
        <taxon>Lophiostoma</taxon>
    </lineage>
</organism>
<feature type="binding site" evidence="4">
    <location>
        <position position="156"/>
    </location>
    <ligand>
        <name>substrate</name>
    </ligand>
</feature>
<gene>
    <name evidence="5" type="ORF">K491DRAFT_133745</name>
</gene>
<dbReference type="Pfam" id="PF13772">
    <property type="entry name" value="AIG2_2"/>
    <property type="match status" value="1"/>
</dbReference>
<name>A0A6A6SRW2_9PLEO</name>
<protein>
    <recommendedName>
        <fullName evidence="1">gamma-glutamylcyclotransferase</fullName>
        <ecNumber evidence="1">4.3.2.9</ecNumber>
    </recommendedName>
</protein>
<dbReference type="EC" id="4.3.2.9" evidence="1"/>
<proteinExistence type="predicted"/>
<dbReference type="SUPFAM" id="SSF110857">
    <property type="entry name" value="Gamma-glutamyl cyclotransferase-like"/>
    <property type="match status" value="1"/>
</dbReference>
<feature type="binding site" evidence="4">
    <location>
        <begin position="10"/>
        <end position="15"/>
    </location>
    <ligand>
        <name>substrate</name>
    </ligand>
</feature>
<dbReference type="Proteomes" id="UP000799324">
    <property type="component" value="Unassembled WGS sequence"/>
</dbReference>
<accession>A0A6A6SRW2</accession>
<sequence>MPSDTKQTIYFGYGSNLWLEQMRTRCPTSNYLGVARLDGYRWIINERGYANVVETNFSSGQNDPATDTNSEVREESEKYANVVFGLVYSLEDEDEKRLDGNEGVPVAYTKEDLNCTLWESRDGGCVDVHEKTGAVREMLVYINRNQTREHGPKKEYISRMNQGIKDAVKQGVPEKYVVKVMRKFIPKDSDEERRKSVEEKALRQMKKFEDENGVVGSEHAR</sequence>
<dbReference type="PANTHER" id="PTHR12935">
    <property type="entry name" value="GAMMA-GLUTAMYLCYCLOTRANSFERASE"/>
    <property type="match status" value="1"/>
</dbReference>
<evidence type="ECO:0000313" key="5">
    <source>
        <dbReference type="EMBL" id="KAF2650390.1"/>
    </source>
</evidence>
<keyword evidence="2" id="KW-0456">Lyase</keyword>
<dbReference type="CDD" id="cd06661">
    <property type="entry name" value="GGCT_like"/>
    <property type="match status" value="1"/>
</dbReference>
<evidence type="ECO:0000313" key="6">
    <source>
        <dbReference type="Proteomes" id="UP000799324"/>
    </source>
</evidence>
<evidence type="ECO:0000256" key="2">
    <source>
        <dbReference type="ARBA" id="ARBA00023239"/>
    </source>
</evidence>
<keyword evidence="6" id="KW-1185">Reference proteome</keyword>
<dbReference type="InterPro" id="IPR013024">
    <property type="entry name" value="GGCT-like"/>
</dbReference>
<evidence type="ECO:0000256" key="1">
    <source>
        <dbReference type="ARBA" id="ARBA00012346"/>
    </source>
</evidence>
<dbReference type="Gene3D" id="3.10.490.10">
    <property type="entry name" value="Gamma-glutamyl cyclotransferase-like"/>
    <property type="match status" value="1"/>
</dbReference>
<dbReference type="PANTHER" id="PTHR12935:SF0">
    <property type="entry name" value="GAMMA-GLUTAMYLCYCLOTRANSFERASE"/>
    <property type="match status" value="1"/>
</dbReference>
<evidence type="ECO:0000256" key="3">
    <source>
        <dbReference type="PIRSR" id="PIRSR617939-1"/>
    </source>
</evidence>
<dbReference type="OrthoDB" id="2924818at2759"/>
<reference evidence="5" key="1">
    <citation type="journal article" date="2020" name="Stud. Mycol.">
        <title>101 Dothideomycetes genomes: a test case for predicting lifestyles and emergence of pathogens.</title>
        <authorList>
            <person name="Haridas S."/>
            <person name="Albert R."/>
            <person name="Binder M."/>
            <person name="Bloem J."/>
            <person name="Labutti K."/>
            <person name="Salamov A."/>
            <person name="Andreopoulos B."/>
            <person name="Baker S."/>
            <person name="Barry K."/>
            <person name="Bills G."/>
            <person name="Bluhm B."/>
            <person name="Cannon C."/>
            <person name="Castanera R."/>
            <person name="Culley D."/>
            <person name="Daum C."/>
            <person name="Ezra D."/>
            <person name="Gonzalez J."/>
            <person name="Henrissat B."/>
            <person name="Kuo A."/>
            <person name="Liang C."/>
            <person name="Lipzen A."/>
            <person name="Lutzoni F."/>
            <person name="Magnuson J."/>
            <person name="Mondo S."/>
            <person name="Nolan M."/>
            <person name="Ohm R."/>
            <person name="Pangilinan J."/>
            <person name="Park H.-J."/>
            <person name="Ramirez L."/>
            <person name="Alfaro M."/>
            <person name="Sun H."/>
            <person name="Tritt A."/>
            <person name="Yoshinaga Y."/>
            <person name="Zwiers L.-H."/>
            <person name="Turgeon B."/>
            <person name="Goodwin S."/>
            <person name="Spatafora J."/>
            <person name="Crous P."/>
            <person name="Grigoriev I."/>
        </authorList>
    </citation>
    <scope>NUCLEOTIDE SEQUENCE</scope>
    <source>
        <strain evidence="5">CBS 122681</strain>
    </source>
</reference>